<sequence>MNYLQVWKKNIANLSGVSPGSSTGMCSDLKVLDRTGCKKSVSVGMVADPSGLQVRDMNEDRDFVMRLREESFVRPGAFAAKFVGLD</sequence>
<dbReference type="EMBL" id="AOKY01000319">
    <property type="protein sequence ID" value="KDB23151.1"/>
    <property type="molecule type" value="Genomic_DNA"/>
</dbReference>
<protein>
    <submittedName>
        <fullName evidence="1">Uncharacterized protein</fullName>
    </submittedName>
</protein>
<accession>A0A059J5K9</accession>
<organism evidence="1 2">
    <name type="scientific">Trichophyton interdigitale (strain MR816)</name>
    <dbReference type="NCBI Taxonomy" id="1215338"/>
    <lineage>
        <taxon>Eukaryota</taxon>
        <taxon>Fungi</taxon>
        <taxon>Dikarya</taxon>
        <taxon>Ascomycota</taxon>
        <taxon>Pezizomycotina</taxon>
        <taxon>Eurotiomycetes</taxon>
        <taxon>Eurotiomycetidae</taxon>
        <taxon>Onygenales</taxon>
        <taxon>Arthrodermataceae</taxon>
        <taxon>Trichophyton</taxon>
    </lineage>
</organism>
<proteinExistence type="predicted"/>
<dbReference type="HOGENOM" id="CLU_2499482_0_0_1"/>
<evidence type="ECO:0000313" key="2">
    <source>
        <dbReference type="Proteomes" id="UP000024533"/>
    </source>
</evidence>
<dbReference type="AlphaFoldDB" id="A0A059J5K9"/>
<evidence type="ECO:0000313" key="1">
    <source>
        <dbReference type="EMBL" id="KDB23151.1"/>
    </source>
</evidence>
<name>A0A059J5K9_TRIIM</name>
<keyword evidence="2" id="KW-1185">Reference proteome</keyword>
<comment type="caution">
    <text evidence="1">The sequence shown here is derived from an EMBL/GenBank/DDBJ whole genome shotgun (WGS) entry which is preliminary data.</text>
</comment>
<reference evidence="1 2" key="1">
    <citation type="submission" date="2014-02" db="EMBL/GenBank/DDBJ databases">
        <title>The Genome Sequence of Trichophyton interdigitale MR816.</title>
        <authorList>
            <consortium name="The Broad Institute Genomics Platform"/>
            <person name="Cuomo C.A."/>
            <person name="White T.C."/>
            <person name="Graser Y."/>
            <person name="Martinez-Rossi N."/>
            <person name="Heitman J."/>
            <person name="Young S.K."/>
            <person name="Zeng Q."/>
            <person name="Gargeya S."/>
            <person name="Abouelleil A."/>
            <person name="Alvarado L."/>
            <person name="Chapman S.B."/>
            <person name="Gainer-Dewar J."/>
            <person name="Goldberg J."/>
            <person name="Griggs A."/>
            <person name="Gujja S."/>
            <person name="Hansen M."/>
            <person name="Howarth C."/>
            <person name="Imamovic A."/>
            <person name="Larimer J."/>
            <person name="Martinez D."/>
            <person name="Murphy C."/>
            <person name="Pearson M.D."/>
            <person name="Persinoti G."/>
            <person name="Poon T."/>
            <person name="Priest M."/>
            <person name="Roberts A.D."/>
            <person name="Saif S."/>
            <person name="Shea T.D."/>
            <person name="Sykes S.N."/>
            <person name="Wortman J."/>
            <person name="Nusbaum C."/>
            <person name="Birren B."/>
        </authorList>
    </citation>
    <scope>NUCLEOTIDE SEQUENCE [LARGE SCALE GENOMIC DNA]</scope>
    <source>
        <strain evidence="1 2">MR816</strain>
    </source>
</reference>
<gene>
    <name evidence="1" type="ORF">H109_04966</name>
</gene>
<dbReference type="Proteomes" id="UP000024533">
    <property type="component" value="Unassembled WGS sequence"/>
</dbReference>